<evidence type="ECO:0000256" key="4">
    <source>
        <dbReference type="ARBA" id="ARBA00022776"/>
    </source>
</evidence>
<reference evidence="8 9" key="1">
    <citation type="submission" date="2024-04" db="EMBL/GenBank/DDBJ databases">
        <title>The reference genome of an endangered Asteraceae, Deinandra increscens subsp. villosa, native to the Central Coast of California.</title>
        <authorList>
            <person name="Guilliams M."/>
            <person name="Hasenstab-Lehman K."/>
            <person name="Meyer R."/>
            <person name="Mcevoy S."/>
        </authorList>
    </citation>
    <scope>NUCLEOTIDE SEQUENCE [LARGE SCALE GENOMIC DNA]</scope>
    <source>
        <tissue evidence="8">Leaf</tissue>
    </source>
</reference>
<dbReference type="GO" id="GO:0005680">
    <property type="term" value="C:anaphase-promoting complex"/>
    <property type="evidence" value="ECO:0007669"/>
    <property type="project" value="InterPro"/>
</dbReference>
<name>A0AAP0CZH2_9ASTR</name>
<dbReference type="EMBL" id="JBCNJP010000016">
    <property type="protein sequence ID" value="KAK9065719.1"/>
    <property type="molecule type" value="Genomic_DNA"/>
</dbReference>
<dbReference type="InterPro" id="IPR037679">
    <property type="entry name" value="Apc5"/>
</dbReference>
<evidence type="ECO:0000259" key="7">
    <source>
        <dbReference type="Pfam" id="PF12862"/>
    </source>
</evidence>
<dbReference type="GO" id="GO:0070979">
    <property type="term" value="P:protein K11-linked ubiquitination"/>
    <property type="evidence" value="ECO:0007669"/>
    <property type="project" value="TreeGrafter"/>
</dbReference>
<dbReference type="GO" id="GO:0051301">
    <property type="term" value="P:cell division"/>
    <property type="evidence" value="ECO:0007669"/>
    <property type="project" value="UniProtKB-KW"/>
</dbReference>
<comment type="caution">
    <text evidence="8">The sequence shown here is derived from an EMBL/GenBank/DDBJ whole genome shotgun (WGS) entry which is preliminary data.</text>
</comment>
<dbReference type="PANTHER" id="PTHR12830">
    <property type="entry name" value="ANAPHASE-PROMOTING COMPLEX SUBUNIT 5"/>
    <property type="match status" value="1"/>
</dbReference>
<comment type="similarity">
    <text evidence="1">Belongs to the APC5 family.</text>
</comment>
<sequence>MSGIVKSQSGFAMTPHKVSICILLQVYAPSGQISVPFPFASISQHNRLGLFLIALTKSCDDILEPTLDEFLKLLKEFGGLSDNWLNDHVTSRLSSLSSPDDLFTFFSELRGILASPETSILYDEQISLDPNSNLGMYLRRCLLAFNILSFEGMCHLLTNIKTYCKEAFSPYEMSHLDDPSNDSEPPLEYENMDLENLVLQNFTEELESRKRSTERVPFHNHSSKALFSLVEDITVTPGQKVKHNHRSQTQTHSPSVESSDVILQRTNWQIQGYLSEQADMIEKLGSSFPMSAFESVLKLLQKVAPELHRVHFLRYLNSLYHDDYPAALENLHRYFDYSAGMEGSDFVPPLSWMNNGRYEIALLSLGMTHFHFGHPKLALKHSDDTCLAYTLTAICNLLSEVGISNITGIMGASDSHVSTSLSVQQQLFVLLRRSLKRADSLNLKRLVASNHLALAKFDIKHVQRPLLSFGPKASVQLRTCPTNVCKNLRLSSQLIHQFDNESSIVTVDGALSTAWLKNQRKPTTALVFPQESGSESNCDTFYSWLQSSSVPGSVLQLVGSSYLVRVTSWELYGSASLARSNALLFATCFADSSSSADLALAYGKLIQHLAVYKGYKEAFVALKIAEAKFLSVSKSGILPVKLQLLHERALHRGHLKLAQQTCDELGVLASSVSGVDMELKTEASLRRARTLLAANEFSQAASVAHSLFCKCYKFNMHVENATVLLFLAEIHKRSGNGVLGIPYALASLSFCESFNLDLLRAAATLTLVELWLLLGSRHARRALNLIHSAFPIILGQGGLELQSRAHIAEAKCYLSDSSISVSEDPDIVLDSLRQACEGLEALEVLTEAVRVCQMHSDDTCLAYTLTAICNLLSEVGISNITGIMGASDSHVSTSLSVQQQLFVLLRRSLKRADSLNLKRLVASNHLALAKFDIKHVQRPLLSFGPKASVQLRTCPTNVCKNLRLSSQLIHQFDNESSIVTVDGALSTAWLKNQRKPTTALVFPQESGSESNCDTFYSWLQSSSVPGSVLQLVGSSYLVRVTSWELYGSASLARSNALLFATCFADSSSSADLALAYGKLIQHLAVYKGYKEAFVALKIAEAKFLSVSKSGILPVKLQLLHERALHRGHLKLAQQTCDELGVLASSVSGVDMELKTEASLRRARTLLAANEFSQAASVAHSLFCKCYKFNMHVENATVLLFLAEIHKRSGNGVLGIPYALASLSFCESFNLDLLRAAATLTLAELWLLLGSRHARRALNLIHSAFPIILGQGGLELQSRAHIAEAKCYLSDSSISVSEDPDIVLDSLRQACEGLEALEYHEMAAEAYYLMAIVLDKSGQMEQREEAATRFKQHITALESPIKPEDPLVNLL</sequence>
<evidence type="ECO:0000256" key="2">
    <source>
        <dbReference type="ARBA" id="ARBA00016066"/>
    </source>
</evidence>
<keyword evidence="9" id="KW-1185">Reference proteome</keyword>
<proteinExistence type="inferred from homology"/>
<accession>A0AAP0CZH2</accession>
<dbReference type="CDD" id="cd16270">
    <property type="entry name" value="Apc5_N"/>
    <property type="match status" value="1"/>
</dbReference>
<dbReference type="Pfam" id="PF12862">
    <property type="entry name" value="ANAPC5"/>
    <property type="match status" value="2"/>
</dbReference>
<dbReference type="GO" id="GO:0045842">
    <property type="term" value="P:positive regulation of mitotic metaphase/anaphase transition"/>
    <property type="evidence" value="ECO:0007669"/>
    <property type="project" value="TreeGrafter"/>
</dbReference>
<feature type="domain" description="Anaphase-promoting complex subunit 5" evidence="7">
    <location>
        <begin position="840"/>
        <end position="873"/>
    </location>
</feature>
<keyword evidence="3" id="KW-0132">Cell division</keyword>
<feature type="domain" description="Anaphase-promoting complex subunit 5" evidence="7">
    <location>
        <begin position="311"/>
        <end position="396"/>
    </location>
</feature>
<evidence type="ECO:0000256" key="1">
    <source>
        <dbReference type="ARBA" id="ARBA00007450"/>
    </source>
</evidence>
<dbReference type="GO" id="GO:0031145">
    <property type="term" value="P:anaphase-promoting complex-dependent catabolic process"/>
    <property type="evidence" value="ECO:0007669"/>
    <property type="project" value="TreeGrafter"/>
</dbReference>
<dbReference type="Proteomes" id="UP001408789">
    <property type="component" value="Unassembled WGS sequence"/>
</dbReference>
<organism evidence="8 9">
    <name type="scientific">Deinandra increscens subsp. villosa</name>
    <dbReference type="NCBI Taxonomy" id="3103831"/>
    <lineage>
        <taxon>Eukaryota</taxon>
        <taxon>Viridiplantae</taxon>
        <taxon>Streptophyta</taxon>
        <taxon>Embryophyta</taxon>
        <taxon>Tracheophyta</taxon>
        <taxon>Spermatophyta</taxon>
        <taxon>Magnoliopsida</taxon>
        <taxon>eudicotyledons</taxon>
        <taxon>Gunneridae</taxon>
        <taxon>Pentapetalae</taxon>
        <taxon>asterids</taxon>
        <taxon>campanulids</taxon>
        <taxon>Asterales</taxon>
        <taxon>Asteraceae</taxon>
        <taxon>Asteroideae</taxon>
        <taxon>Heliantheae alliance</taxon>
        <taxon>Madieae</taxon>
        <taxon>Madiinae</taxon>
        <taxon>Deinandra</taxon>
    </lineage>
</organism>
<evidence type="ECO:0000313" key="9">
    <source>
        <dbReference type="Proteomes" id="UP001408789"/>
    </source>
</evidence>
<protein>
    <recommendedName>
        <fullName evidence="2">Anaphase-promoting complex subunit 5</fullName>
    </recommendedName>
</protein>
<dbReference type="PANTHER" id="PTHR12830:SF9">
    <property type="entry name" value="ANAPHASE-PROMOTING COMPLEX SUBUNIT 5"/>
    <property type="match status" value="1"/>
</dbReference>
<gene>
    <name evidence="8" type="ORF">SSX86_015120</name>
</gene>
<keyword evidence="4" id="KW-0498">Mitosis</keyword>
<evidence type="ECO:0000256" key="5">
    <source>
        <dbReference type="ARBA" id="ARBA00022786"/>
    </source>
</evidence>
<evidence type="ECO:0000256" key="3">
    <source>
        <dbReference type="ARBA" id="ARBA00022618"/>
    </source>
</evidence>
<keyword evidence="6" id="KW-0131">Cell cycle</keyword>
<dbReference type="InterPro" id="IPR026000">
    <property type="entry name" value="Apc5_dom"/>
</dbReference>
<evidence type="ECO:0000256" key="6">
    <source>
        <dbReference type="ARBA" id="ARBA00023306"/>
    </source>
</evidence>
<keyword evidence="5" id="KW-0833">Ubl conjugation pathway</keyword>
<evidence type="ECO:0000313" key="8">
    <source>
        <dbReference type="EMBL" id="KAK9065719.1"/>
    </source>
</evidence>